<proteinExistence type="predicted"/>
<dbReference type="GO" id="GO:0032259">
    <property type="term" value="P:methylation"/>
    <property type="evidence" value="ECO:0007669"/>
    <property type="project" value="UniProtKB-KW"/>
</dbReference>
<dbReference type="PANTHER" id="PTHR43591">
    <property type="entry name" value="METHYLTRANSFERASE"/>
    <property type="match status" value="1"/>
</dbReference>
<dbReference type="Proteomes" id="UP000199073">
    <property type="component" value="Unassembled WGS sequence"/>
</dbReference>
<accession>A0A1H0N5D9</accession>
<dbReference type="Pfam" id="PF08241">
    <property type="entry name" value="Methyltransf_11"/>
    <property type="match status" value="1"/>
</dbReference>
<dbReference type="InterPro" id="IPR029063">
    <property type="entry name" value="SAM-dependent_MTases_sf"/>
</dbReference>
<dbReference type="InterPro" id="IPR013216">
    <property type="entry name" value="Methyltransf_11"/>
</dbReference>
<protein>
    <submittedName>
        <fullName evidence="2">Methyltransferase domain-containing protein</fullName>
    </submittedName>
</protein>
<keyword evidence="2" id="KW-0489">Methyltransferase</keyword>
<dbReference type="SUPFAM" id="SSF53335">
    <property type="entry name" value="S-adenosyl-L-methionine-dependent methyltransferases"/>
    <property type="match status" value="1"/>
</dbReference>
<dbReference type="RefSeq" id="WP_092220862.1">
    <property type="nucleotide sequence ID" value="NZ_FNJI01000007.1"/>
</dbReference>
<evidence type="ECO:0000259" key="1">
    <source>
        <dbReference type="Pfam" id="PF08241"/>
    </source>
</evidence>
<reference evidence="2 3" key="1">
    <citation type="submission" date="2016-10" db="EMBL/GenBank/DDBJ databases">
        <authorList>
            <person name="de Groot N.N."/>
        </authorList>
    </citation>
    <scope>NUCLEOTIDE SEQUENCE [LARGE SCALE GENOMIC DNA]</scope>
    <source>
        <strain evidence="2 3">DSM 12130</strain>
    </source>
</reference>
<keyword evidence="3" id="KW-1185">Reference proteome</keyword>
<organism evidence="2 3">
    <name type="scientific">Desulforhopalus singaporensis</name>
    <dbReference type="NCBI Taxonomy" id="91360"/>
    <lineage>
        <taxon>Bacteria</taxon>
        <taxon>Pseudomonadati</taxon>
        <taxon>Thermodesulfobacteriota</taxon>
        <taxon>Desulfobulbia</taxon>
        <taxon>Desulfobulbales</taxon>
        <taxon>Desulfocapsaceae</taxon>
        <taxon>Desulforhopalus</taxon>
    </lineage>
</organism>
<dbReference type="CDD" id="cd02440">
    <property type="entry name" value="AdoMet_MTases"/>
    <property type="match status" value="1"/>
</dbReference>
<evidence type="ECO:0000313" key="3">
    <source>
        <dbReference type="Proteomes" id="UP000199073"/>
    </source>
</evidence>
<sequence length="236" mass="26044">MFVKKAGNIALLLKIGSAALSSRSTRKFYDRIAPVYDRMFVSHKIHCDTILKILDQSYAKKNRKISLLDLGCGTGLVSILASDRGFKVTGLDISFCSLRLLKKSRPQLAAIQAEAAVIPAADHSFDAVVCLGALRHFHCIEAVIAETSRVLTRDGIFIAGYFPPDAAGLIAIRQNILTTPLIRGYHRLTGTLGYLDRIDQSLEVEIEQQTARNFKTVYRENSGATKHLLVARHPLP</sequence>
<gene>
    <name evidence="2" type="ORF">SAMN05660330_01244</name>
</gene>
<keyword evidence="2" id="KW-0808">Transferase</keyword>
<dbReference type="EMBL" id="FNJI01000007">
    <property type="protein sequence ID" value="SDO87610.1"/>
    <property type="molecule type" value="Genomic_DNA"/>
</dbReference>
<feature type="domain" description="Methyltransferase type 11" evidence="1">
    <location>
        <begin position="68"/>
        <end position="158"/>
    </location>
</feature>
<dbReference type="Gene3D" id="3.40.50.150">
    <property type="entry name" value="Vaccinia Virus protein VP39"/>
    <property type="match status" value="1"/>
</dbReference>
<dbReference type="GO" id="GO:0008757">
    <property type="term" value="F:S-adenosylmethionine-dependent methyltransferase activity"/>
    <property type="evidence" value="ECO:0007669"/>
    <property type="project" value="InterPro"/>
</dbReference>
<name>A0A1H0N5D9_9BACT</name>
<dbReference type="STRING" id="91360.SAMN05660330_01244"/>
<dbReference type="AlphaFoldDB" id="A0A1H0N5D9"/>
<evidence type="ECO:0000313" key="2">
    <source>
        <dbReference type="EMBL" id="SDO87610.1"/>
    </source>
</evidence>
<dbReference type="OrthoDB" id="5504467at2"/>